<dbReference type="EMBL" id="FPHN01000066">
    <property type="protein sequence ID" value="SFV56594.1"/>
    <property type="molecule type" value="Genomic_DNA"/>
</dbReference>
<gene>
    <name evidence="1" type="ORF">MNB_SV-14-1693</name>
</gene>
<dbReference type="InterPro" id="IPR036390">
    <property type="entry name" value="WH_DNA-bd_sf"/>
</dbReference>
<reference evidence="1" key="1">
    <citation type="submission" date="2016-10" db="EMBL/GenBank/DDBJ databases">
        <authorList>
            <person name="de Groot N.N."/>
        </authorList>
    </citation>
    <scope>NUCLEOTIDE SEQUENCE</scope>
</reference>
<dbReference type="SUPFAM" id="SSF46785">
    <property type="entry name" value="Winged helix' DNA-binding domain"/>
    <property type="match status" value="1"/>
</dbReference>
<name>A0A1W1BSX9_9ZZZZ</name>
<proteinExistence type="predicted"/>
<evidence type="ECO:0000313" key="1">
    <source>
        <dbReference type="EMBL" id="SFV56594.1"/>
    </source>
</evidence>
<accession>A0A1W1BSX9</accession>
<evidence type="ECO:0008006" key="2">
    <source>
        <dbReference type="Google" id="ProtNLM"/>
    </source>
</evidence>
<organism evidence="1">
    <name type="scientific">hydrothermal vent metagenome</name>
    <dbReference type="NCBI Taxonomy" id="652676"/>
    <lineage>
        <taxon>unclassified sequences</taxon>
        <taxon>metagenomes</taxon>
        <taxon>ecological metagenomes</taxon>
    </lineage>
</organism>
<sequence length="104" mass="12288">MCYKLFDKALIEVVKGEKDLRVFLHIKNMFTKHKIEIPLNARKISEQLEVSTPKVSSVISKMVKADMLMRVERGLYRLNPFAYIPYQSSSDLQQEWLNLKEERN</sequence>
<protein>
    <recommendedName>
        <fullName evidence="2">Plasmid replication protein RepL domain-containing protein</fullName>
    </recommendedName>
</protein>
<dbReference type="AlphaFoldDB" id="A0A1W1BSX9"/>